<protein>
    <submittedName>
        <fullName evidence="3">Mfa1p</fullName>
    </submittedName>
</protein>
<dbReference type="VEuPathDB" id="FungiDB:C2_08210C_A"/>
<dbReference type="AlphaFoldDB" id="A0A1D8PI68"/>
<evidence type="ECO:0000256" key="1">
    <source>
        <dbReference type="SAM" id="MobiDB-lite"/>
    </source>
</evidence>
<dbReference type="RefSeq" id="XP_019330806.1">
    <property type="nucleotide sequence ID" value="XM_019475261.1"/>
</dbReference>
<accession>A0A1D8PI68</accession>
<organism evidence="3 4">
    <name type="scientific">Candida albicans (strain SC5314 / ATCC MYA-2876)</name>
    <name type="common">Yeast</name>
    <dbReference type="NCBI Taxonomy" id="237561"/>
    <lineage>
        <taxon>Eukaryota</taxon>
        <taxon>Fungi</taxon>
        <taxon>Dikarya</taxon>
        <taxon>Ascomycota</taxon>
        <taxon>Saccharomycotina</taxon>
        <taxon>Pichiomycetes</taxon>
        <taxon>Debaryomycetaceae</taxon>
        <taxon>Candida/Lodderomyces clade</taxon>
        <taxon>Candida</taxon>
    </lineage>
</organism>
<feature type="region of interest" description="Disordered" evidence="1">
    <location>
        <begin position="1"/>
        <end position="34"/>
    </location>
</feature>
<dbReference type="KEGG" id="cal:CAALFM_C208210CA"/>
<reference evidence="3 4" key="3">
    <citation type="journal article" date="2013" name="Genome Biol.">
        <title>Assembly of a phased diploid Candida albicans genome facilitates allele-specific measurements and provides a simple model for repeat and indel structure.</title>
        <authorList>
            <person name="Muzzey D."/>
            <person name="Schwartz K."/>
            <person name="Weissman J.S."/>
            <person name="Sherlock G."/>
        </authorList>
    </citation>
    <scope>NUCLEOTIDE SEQUENCE [LARGE SCALE GENOMIC DNA]</scope>
    <source>
        <strain evidence="4">SC5314 / ATCC MYA-2876</strain>
    </source>
</reference>
<reference evidence="3 4" key="2">
    <citation type="journal article" date="2007" name="Genome Biol.">
        <title>Assembly of the Candida albicans genome into sixteen supercontigs aligned on the eight chromosomes.</title>
        <authorList>
            <person name="van het Hoog M."/>
            <person name="Rast T.J."/>
            <person name="Martchenko M."/>
            <person name="Grindle S."/>
            <person name="Dignard D."/>
            <person name="Hogues H."/>
            <person name="Cuomo C."/>
            <person name="Berriman M."/>
            <person name="Scherer S."/>
            <person name="Magee B.B."/>
            <person name="Whiteway M."/>
            <person name="Chibana H."/>
            <person name="Nantel A."/>
            <person name="Magee P.T."/>
        </authorList>
    </citation>
    <scope>GENOME REANNOTATION</scope>
    <source>
        <strain evidence="4">SC5314 / ATCC MYA-2876</strain>
    </source>
</reference>
<sequence>MAAQQQSKKTGSGQTKDKDAAAKNNAVRSVSTGNCCSTCSVM</sequence>
<gene>
    <name evidence="2 3" type="primary">MFA1</name>
    <name evidence="3" type="ordered locus">CAALFM_C208210CA</name>
    <name evidence="2" type="ordered locus">orf19.2164.1</name>
</gene>
<dbReference type="InParanoid" id="A0A1D8PI68"/>
<dbReference type="CGD" id="CAL0000181594">
    <property type="gene designation" value="MFA1"/>
</dbReference>
<dbReference type="GeneID" id="30515153"/>
<feature type="compositionally biased region" description="Polar residues" evidence="1">
    <location>
        <begin position="1"/>
        <end position="14"/>
    </location>
</feature>
<dbReference type="GO" id="GO:0044011">
    <property type="term" value="P:single-species biofilm formation on inanimate substrate"/>
    <property type="evidence" value="ECO:0000315"/>
    <property type="project" value="CGD"/>
</dbReference>
<dbReference type="STRING" id="237561.A0A1D8PI68"/>
<dbReference type="GO" id="GO:0000772">
    <property type="term" value="F:mating pheromone activity"/>
    <property type="evidence" value="ECO:0000315"/>
    <property type="project" value="CGD"/>
</dbReference>
<dbReference type="EMBL" id="CP017624">
    <property type="protein sequence ID" value="AOW27815.1"/>
    <property type="molecule type" value="Genomic_DNA"/>
</dbReference>
<keyword evidence="4" id="KW-1185">Reference proteome</keyword>
<name>A0A1D8PI68_CANAL</name>
<dbReference type="GO" id="GO:1990277">
    <property type="term" value="P:parasexual reproduction with cellular fusion"/>
    <property type="evidence" value="ECO:0000315"/>
    <property type="project" value="CGD"/>
</dbReference>
<evidence type="ECO:0000313" key="2">
    <source>
        <dbReference type="CGD" id="CAL0000181594"/>
    </source>
</evidence>
<evidence type="ECO:0000313" key="3">
    <source>
        <dbReference type="EMBL" id="AOW27815.1"/>
    </source>
</evidence>
<reference evidence="3 4" key="1">
    <citation type="journal article" date="2004" name="Proc. Natl. Acad. Sci. U.S.A.">
        <title>The diploid genome sequence of Candida albicans.</title>
        <authorList>
            <person name="Jones T."/>
            <person name="Federspiel N.A."/>
            <person name="Chibana H."/>
            <person name="Dungan J."/>
            <person name="Kalman S."/>
            <person name="Magee B.B."/>
            <person name="Newport G."/>
            <person name="Thorstenson Y.R."/>
            <person name="Agabian N."/>
            <person name="Magee P.T."/>
            <person name="Davis R.W."/>
            <person name="Scherer S."/>
        </authorList>
    </citation>
    <scope>NUCLEOTIDE SEQUENCE [LARGE SCALE GENOMIC DNA]</scope>
    <source>
        <strain evidence="4">SC5314 / ATCC MYA-2876</strain>
    </source>
</reference>
<evidence type="ECO:0000313" key="4">
    <source>
        <dbReference type="Proteomes" id="UP000000559"/>
    </source>
</evidence>
<dbReference type="Proteomes" id="UP000000559">
    <property type="component" value="Chromosome 2"/>
</dbReference>
<proteinExistence type="predicted"/>
<dbReference type="GO" id="GO:1900231">
    <property type="term" value="P:regulation of single-species biofilm formation on inanimate substrate"/>
    <property type="evidence" value="ECO:0000315"/>
    <property type="project" value="CGD"/>
</dbReference>
<dbReference type="GO" id="GO:0071444">
    <property type="term" value="P:cellular response to pheromone"/>
    <property type="evidence" value="ECO:0000315"/>
    <property type="project" value="CGD"/>
</dbReference>